<organism evidence="7 9">
    <name type="scientific">Haloferax larsenii</name>
    <dbReference type="NCBI Taxonomy" id="302484"/>
    <lineage>
        <taxon>Archaea</taxon>
        <taxon>Methanobacteriati</taxon>
        <taxon>Methanobacteriota</taxon>
        <taxon>Stenosarchaea group</taxon>
        <taxon>Halobacteria</taxon>
        <taxon>Halobacteriales</taxon>
        <taxon>Haloferacaceae</taxon>
        <taxon>Haloferax</taxon>
    </lineage>
</organism>
<dbReference type="InterPro" id="IPR039538">
    <property type="entry name" value="BetI_C"/>
</dbReference>
<evidence type="ECO:0000313" key="7">
    <source>
        <dbReference type="EMBL" id="SEL54361.1"/>
    </source>
</evidence>
<dbReference type="Gene3D" id="1.10.357.10">
    <property type="entry name" value="Tetracycline Repressor, domain 2"/>
    <property type="match status" value="1"/>
</dbReference>
<dbReference type="AlphaFoldDB" id="A0A1H7R271"/>
<dbReference type="InterPro" id="IPR009057">
    <property type="entry name" value="Homeodomain-like_sf"/>
</dbReference>
<evidence type="ECO:0000256" key="3">
    <source>
        <dbReference type="ARBA" id="ARBA00023125"/>
    </source>
</evidence>
<evidence type="ECO:0000313" key="10">
    <source>
        <dbReference type="Proteomes" id="UP001058330"/>
    </source>
</evidence>
<keyword evidence="3 5" id="KW-0238">DNA-binding</keyword>
<evidence type="ECO:0000256" key="2">
    <source>
        <dbReference type="ARBA" id="ARBA00023015"/>
    </source>
</evidence>
<accession>A0A1H7R271</accession>
<dbReference type="Proteomes" id="UP000183894">
    <property type="component" value="Unassembled WGS sequence"/>
</dbReference>
<dbReference type="GO" id="GO:0003700">
    <property type="term" value="F:DNA-binding transcription factor activity"/>
    <property type="evidence" value="ECO:0007669"/>
    <property type="project" value="TreeGrafter"/>
</dbReference>
<keyword evidence="4" id="KW-0804">Transcription</keyword>
<dbReference type="PANTHER" id="PTHR30055">
    <property type="entry name" value="HTH-TYPE TRANSCRIPTIONAL REGULATOR RUTR"/>
    <property type="match status" value="1"/>
</dbReference>
<keyword evidence="2" id="KW-0805">Transcription regulation</keyword>
<dbReference type="OrthoDB" id="135877at2157"/>
<feature type="DNA-binding region" description="H-T-H motif" evidence="5">
    <location>
        <begin position="36"/>
        <end position="55"/>
    </location>
</feature>
<dbReference type="Pfam" id="PF00440">
    <property type="entry name" value="TetR_N"/>
    <property type="match status" value="1"/>
</dbReference>
<dbReference type="InterPro" id="IPR050109">
    <property type="entry name" value="HTH-type_TetR-like_transc_reg"/>
</dbReference>
<feature type="domain" description="HTH tetR-type" evidence="6">
    <location>
        <begin position="13"/>
        <end position="73"/>
    </location>
</feature>
<dbReference type="Pfam" id="PF13977">
    <property type="entry name" value="TetR_C_6"/>
    <property type="match status" value="1"/>
</dbReference>
<dbReference type="PRINTS" id="PR00455">
    <property type="entry name" value="HTHTETR"/>
</dbReference>
<keyword evidence="10" id="KW-1185">Reference proteome</keyword>
<dbReference type="EMBL" id="CP078063">
    <property type="protein sequence ID" value="UVE50609.1"/>
    <property type="molecule type" value="Genomic_DNA"/>
</dbReference>
<protein>
    <submittedName>
        <fullName evidence="7">DNA-binding transcriptional regulator, AcrR family</fullName>
    </submittedName>
    <submittedName>
        <fullName evidence="8">TetR/AcrR family transcriptional regulator</fullName>
    </submittedName>
</protein>
<evidence type="ECO:0000313" key="8">
    <source>
        <dbReference type="EMBL" id="UVE50609.1"/>
    </source>
</evidence>
<dbReference type="GO" id="GO:0000976">
    <property type="term" value="F:transcription cis-regulatory region binding"/>
    <property type="evidence" value="ECO:0007669"/>
    <property type="project" value="TreeGrafter"/>
</dbReference>
<reference evidence="7 9" key="1">
    <citation type="submission" date="2016-10" db="EMBL/GenBank/DDBJ databases">
        <authorList>
            <person name="de Groot N.N."/>
        </authorList>
    </citation>
    <scope>NUCLEOTIDE SEQUENCE [LARGE SCALE GENOMIC DNA]</scope>
    <source>
        <strain evidence="7 9">CDM_5</strain>
    </source>
</reference>
<evidence type="ECO:0000256" key="5">
    <source>
        <dbReference type="PROSITE-ProRule" id="PRU00335"/>
    </source>
</evidence>
<dbReference type="Proteomes" id="UP001058330">
    <property type="component" value="Chromosome"/>
</dbReference>
<dbReference type="PROSITE" id="PS50977">
    <property type="entry name" value="HTH_TETR_2"/>
    <property type="match status" value="1"/>
</dbReference>
<evidence type="ECO:0000259" key="6">
    <source>
        <dbReference type="PROSITE" id="PS50977"/>
    </source>
</evidence>
<reference evidence="8" key="2">
    <citation type="submission" date="2021-07" db="EMBL/GenBank/DDBJ databases">
        <title>Studies on halocins as antimicrobial molecules from haloarchaea.</title>
        <authorList>
            <person name="Kumar S."/>
            <person name="Khare S.K."/>
        </authorList>
    </citation>
    <scope>NUCLEOTIDE SEQUENCE</scope>
    <source>
        <strain evidence="8">NCIM 5678</strain>
    </source>
</reference>
<dbReference type="InterPro" id="IPR036271">
    <property type="entry name" value="Tet_transcr_reg_TetR-rel_C_sf"/>
</dbReference>
<dbReference type="PANTHER" id="PTHR30055:SF234">
    <property type="entry name" value="HTH-TYPE TRANSCRIPTIONAL REGULATOR BETI"/>
    <property type="match status" value="1"/>
</dbReference>
<evidence type="ECO:0000256" key="1">
    <source>
        <dbReference type="ARBA" id="ARBA00022491"/>
    </source>
</evidence>
<name>A0A1H7R271_HALLR</name>
<proteinExistence type="predicted"/>
<dbReference type="SUPFAM" id="SSF46689">
    <property type="entry name" value="Homeodomain-like"/>
    <property type="match status" value="1"/>
</dbReference>
<gene>
    <name evidence="8" type="ORF">KU306_01540</name>
    <name evidence="7" type="ORF">SAMN04488691_105245</name>
</gene>
<dbReference type="SUPFAM" id="SSF48498">
    <property type="entry name" value="Tetracyclin repressor-like, C-terminal domain"/>
    <property type="match status" value="1"/>
</dbReference>
<sequence>MTTDATSDRSVPDEVHETLMEATYRALCAHGYAELTMQRIADEAGKSKSLLHYHYGTKRELLVAFLDFLLEHFEQRVEETEGDAPDERLRFLLDKMVPDEDDDGEYDRFGLALAEIRTQAPYVEAYREQIAQNEAAIRGRFADVIRDGIEQGVFRDVDPDRTATLLFAALDGARLQRVSVSEPDAESERTPATAAPHEVRAALEAFVVSDLLREEGSQ</sequence>
<evidence type="ECO:0000256" key="4">
    <source>
        <dbReference type="ARBA" id="ARBA00023163"/>
    </source>
</evidence>
<keyword evidence="1" id="KW-0678">Repressor</keyword>
<dbReference type="InterPro" id="IPR001647">
    <property type="entry name" value="HTH_TetR"/>
</dbReference>
<evidence type="ECO:0000313" key="9">
    <source>
        <dbReference type="Proteomes" id="UP000183894"/>
    </source>
</evidence>
<dbReference type="EMBL" id="FOAD01000005">
    <property type="protein sequence ID" value="SEL54361.1"/>
    <property type="molecule type" value="Genomic_DNA"/>
</dbReference>